<dbReference type="OrthoDB" id="24041at2"/>
<evidence type="ECO:0000313" key="6">
    <source>
        <dbReference type="EMBL" id="ARZ72273.1"/>
    </source>
</evidence>
<dbReference type="KEGG" id="salj:SMD11_6697"/>
<evidence type="ECO:0000259" key="5">
    <source>
        <dbReference type="PROSITE" id="PS50975"/>
    </source>
</evidence>
<dbReference type="SUPFAM" id="SSF56059">
    <property type="entry name" value="Glutathione synthetase ATP-binding domain-like"/>
    <property type="match status" value="1"/>
</dbReference>
<evidence type="ECO:0000256" key="1">
    <source>
        <dbReference type="ARBA" id="ARBA00022598"/>
    </source>
</evidence>
<evidence type="ECO:0000256" key="2">
    <source>
        <dbReference type="ARBA" id="ARBA00022741"/>
    </source>
</evidence>
<dbReference type="Gene3D" id="3.30.470.20">
    <property type="entry name" value="ATP-grasp fold, B domain"/>
    <property type="match status" value="1"/>
</dbReference>
<dbReference type="InterPro" id="IPR052032">
    <property type="entry name" value="ATP-dep_AA_Ligase"/>
</dbReference>
<dbReference type="SMART" id="SM01209">
    <property type="entry name" value="GARS_A"/>
    <property type="match status" value="1"/>
</dbReference>
<dbReference type="RefSeq" id="WP_087929916.1">
    <property type="nucleotide sequence ID" value="NZ_CP021744.1"/>
</dbReference>
<proteinExistence type="predicted"/>
<gene>
    <name evidence="6" type="ORF">SMD11_6697</name>
</gene>
<evidence type="ECO:0000313" key="7">
    <source>
        <dbReference type="Proteomes" id="UP000195755"/>
    </source>
</evidence>
<sequence length="416" mass="43424">MPERLAVVYDNGAVSPVEIAHAATGLCDIVLVVDPGSPAVAASLPVLERAGTLVRHTADTPPEATVERLRALGTAGITTFTDARLDLTAHLARALGLRFHTPEVAAALGDKLRQRTRLAAAGAPVVRFAELSHAGDTAAALAAVGLPAVLKPRRGAGSRATFPVGSAAEFHRVAAGLLAAGEGPLIAEERLLGDPAVAGPRWGDYVSVESVVDGEHVTHLGITGKLPLVEPFRESGVFFPSTLDEPVAARVLAHTEEALRALGVTSGVTHTEFKLTPDGPRLIEVNGRLGGFVNDLVGRATGVNVLRLALENALTTGAPVPRRLDAPTAAPRVTFQRFAPPPVAATTVTGITGRKEARRLPGVARVEIVRRPGDPVDWRQGTQAFTAIVYGEAPGHEALDKTLAALDDTLRVDYDA</sequence>
<feature type="domain" description="ATP-grasp" evidence="5">
    <location>
        <begin position="115"/>
        <end position="314"/>
    </location>
</feature>
<name>A0A1Z2LD73_9ACTN</name>
<accession>A0A1Z2LD73</accession>
<dbReference type="Proteomes" id="UP000195755">
    <property type="component" value="Chromosome"/>
</dbReference>
<organism evidence="6 7">
    <name type="scientific">Streptomyces albireticuli</name>
    <dbReference type="NCBI Taxonomy" id="1940"/>
    <lineage>
        <taxon>Bacteria</taxon>
        <taxon>Bacillati</taxon>
        <taxon>Actinomycetota</taxon>
        <taxon>Actinomycetes</taxon>
        <taxon>Kitasatosporales</taxon>
        <taxon>Streptomycetaceae</taxon>
        <taxon>Streptomyces</taxon>
    </lineage>
</organism>
<dbReference type="GO" id="GO:0005524">
    <property type="term" value="F:ATP binding"/>
    <property type="evidence" value="ECO:0007669"/>
    <property type="project" value="UniProtKB-UniRule"/>
</dbReference>
<dbReference type="PROSITE" id="PS50975">
    <property type="entry name" value="ATP_GRASP"/>
    <property type="match status" value="1"/>
</dbReference>
<dbReference type="PANTHER" id="PTHR43585">
    <property type="entry name" value="FUMIPYRROLE BIOSYNTHESIS PROTEIN C"/>
    <property type="match status" value="1"/>
</dbReference>
<dbReference type="PANTHER" id="PTHR43585:SF2">
    <property type="entry name" value="ATP-GRASP ENZYME FSQD"/>
    <property type="match status" value="1"/>
</dbReference>
<reference evidence="6 7" key="1">
    <citation type="submission" date="2017-06" db="EMBL/GenBank/DDBJ databases">
        <title>Streptomyces albireticuli Genome sequencing and assembly.</title>
        <authorList>
            <person name="Wang Y."/>
            <person name="Du B."/>
            <person name="Ding Y."/>
            <person name="Liu H."/>
            <person name="Hou Q."/>
            <person name="Liu K."/>
            <person name="Yao L."/>
            <person name="Wang C."/>
        </authorList>
    </citation>
    <scope>NUCLEOTIDE SEQUENCE [LARGE SCALE GENOMIC DNA]</scope>
    <source>
        <strain evidence="6 7">MDJK11</strain>
    </source>
</reference>
<dbReference type="AlphaFoldDB" id="A0A1Z2LD73"/>
<dbReference type="InterPro" id="IPR011761">
    <property type="entry name" value="ATP-grasp"/>
</dbReference>
<keyword evidence="1" id="KW-0436">Ligase</keyword>
<keyword evidence="3 4" id="KW-0067">ATP-binding</keyword>
<dbReference type="GO" id="GO:0046872">
    <property type="term" value="F:metal ion binding"/>
    <property type="evidence" value="ECO:0007669"/>
    <property type="project" value="InterPro"/>
</dbReference>
<protein>
    <recommendedName>
        <fullName evidence="5">ATP-grasp domain-containing protein</fullName>
    </recommendedName>
</protein>
<dbReference type="GO" id="GO:0016874">
    <property type="term" value="F:ligase activity"/>
    <property type="evidence" value="ECO:0007669"/>
    <property type="project" value="UniProtKB-KW"/>
</dbReference>
<dbReference type="EMBL" id="CP021744">
    <property type="protein sequence ID" value="ARZ72273.1"/>
    <property type="molecule type" value="Genomic_DNA"/>
</dbReference>
<keyword evidence="2 4" id="KW-0547">Nucleotide-binding</keyword>
<evidence type="ECO:0000256" key="4">
    <source>
        <dbReference type="PROSITE-ProRule" id="PRU00409"/>
    </source>
</evidence>
<evidence type="ECO:0000256" key="3">
    <source>
        <dbReference type="ARBA" id="ARBA00022840"/>
    </source>
</evidence>